<organism evidence="6 7">
    <name type="scientific">Herminiimonas fonticola</name>
    <dbReference type="NCBI Taxonomy" id="303380"/>
    <lineage>
        <taxon>Bacteria</taxon>
        <taxon>Pseudomonadati</taxon>
        <taxon>Pseudomonadota</taxon>
        <taxon>Betaproteobacteria</taxon>
        <taxon>Burkholderiales</taxon>
        <taxon>Oxalobacteraceae</taxon>
        <taxon>Herminiimonas</taxon>
    </lineage>
</organism>
<dbReference type="AlphaFoldDB" id="A0A4R6G368"/>
<reference evidence="6 7" key="1">
    <citation type="submission" date="2019-03" db="EMBL/GenBank/DDBJ databases">
        <title>Genomic Encyclopedia of Type Strains, Phase IV (KMG-IV): sequencing the most valuable type-strain genomes for metagenomic binning, comparative biology and taxonomic classification.</title>
        <authorList>
            <person name="Goeker M."/>
        </authorList>
    </citation>
    <scope>NUCLEOTIDE SEQUENCE [LARGE SCALE GENOMIC DNA]</scope>
    <source>
        <strain evidence="6 7">DSM 18555</strain>
    </source>
</reference>
<evidence type="ECO:0000256" key="1">
    <source>
        <dbReference type="ARBA" id="ARBA00022723"/>
    </source>
</evidence>
<keyword evidence="1" id="KW-0479">Metal-binding</keyword>
<dbReference type="Gene3D" id="1.20.120.910">
    <property type="entry name" value="DksA, coiled-coil domain"/>
    <property type="match status" value="1"/>
</dbReference>
<keyword evidence="7" id="KW-1185">Reference proteome</keyword>
<dbReference type="SUPFAM" id="SSF57716">
    <property type="entry name" value="Glucocorticoid receptor-like (DNA-binding domain)"/>
    <property type="match status" value="1"/>
</dbReference>
<proteinExistence type="predicted"/>
<dbReference type="InterPro" id="IPR000962">
    <property type="entry name" value="Znf_DskA_TraR"/>
</dbReference>
<evidence type="ECO:0000256" key="4">
    <source>
        <dbReference type="PROSITE-ProRule" id="PRU00510"/>
    </source>
</evidence>
<dbReference type="GO" id="GO:0008270">
    <property type="term" value="F:zinc ion binding"/>
    <property type="evidence" value="ECO:0007669"/>
    <property type="project" value="UniProtKB-KW"/>
</dbReference>
<keyword evidence="2" id="KW-0863">Zinc-finger</keyword>
<feature type="zinc finger region" description="dksA C4-type" evidence="4">
    <location>
        <begin position="73"/>
        <end position="97"/>
    </location>
</feature>
<feature type="domain" description="Zinc finger DksA/TraR C4-type" evidence="5">
    <location>
        <begin position="69"/>
        <end position="103"/>
    </location>
</feature>
<gene>
    <name evidence="6" type="ORF">EV677_2904</name>
</gene>
<accession>A0A4R6G368</accession>
<sequence length="106" mass="12213">MKYLSKRQLSHLQELLDTKEIAARIRARVNVQKESDDTDLTDGDESMTKMMLLELADIAAAQQRMSDHQYGICMECGCTIDYARLQVYATATRCTKCQSLHEQHYH</sequence>
<name>A0A4R6G368_9BURK</name>
<dbReference type="PROSITE" id="PS51128">
    <property type="entry name" value="ZF_DKSA_2"/>
    <property type="match status" value="1"/>
</dbReference>
<dbReference type="Proteomes" id="UP000294737">
    <property type="component" value="Unassembled WGS sequence"/>
</dbReference>
<keyword evidence="3" id="KW-0862">Zinc</keyword>
<protein>
    <submittedName>
        <fullName evidence="6">TraR/DksA family transcriptional regulator</fullName>
    </submittedName>
</protein>
<dbReference type="EMBL" id="SNWF01000008">
    <property type="protein sequence ID" value="TDN88034.1"/>
    <property type="molecule type" value="Genomic_DNA"/>
</dbReference>
<dbReference type="OrthoDB" id="9811543at2"/>
<evidence type="ECO:0000313" key="7">
    <source>
        <dbReference type="Proteomes" id="UP000294737"/>
    </source>
</evidence>
<dbReference type="PANTHER" id="PTHR33823:SF4">
    <property type="entry name" value="GENERAL STRESS PROTEIN 16O"/>
    <property type="match status" value="1"/>
</dbReference>
<comment type="caution">
    <text evidence="6">The sequence shown here is derived from an EMBL/GenBank/DDBJ whole genome shotgun (WGS) entry which is preliminary data.</text>
</comment>
<dbReference type="PANTHER" id="PTHR33823">
    <property type="entry name" value="RNA POLYMERASE-BINDING TRANSCRIPTION FACTOR DKSA-RELATED"/>
    <property type="match status" value="1"/>
</dbReference>
<evidence type="ECO:0000259" key="5">
    <source>
        <dbReference type="Pfam" id="PF01258"/>
    </source>
</evidence>
<evidence type="ECO:0000313" key="6">
    <source>
        <dbReference type="EMBL" id="TDN88034.1"/>
    </source>
</evidence>
<evidence type="ECO:0000256" key="3">
    <source>
        <dbReference type="ARBA" id="ARBA00022833"/>
    </source>
</evidence>
<dbReference type="Pfam" id="PF01258">
    <property type="entry name" value="zf-dskA_traR"/>
    <property type="match status" value="1"/>
</dbReference>
<evidence type="ECO:0000256" key="2">
    <source>
        <dbReference type="ARBA" id="ARBA00022771"/>
    </source>
</evidence>